<comment type="caution">
    <text evidence="1">The sequence shown here is derived from an EMBL/GenBank/DDBJ whole genome shotgun (WGS) entry which is preliminary data.</text>
</comment>
<evidence type="ECO:0000313" key="2">
    <source>
        <dbReference type="Proteomes" id="UP000824881"/>
    </source>
</evidence>
<protein>
    <submittedName>
        <fullName evidence="1">Uncharacterized protein</fullName>
    </submittedName>
</protein>
<name>A0ACB7JC51_PLECO</name>
<keyword evidence="2" id="KW-1185">Reference proteome</keyword>
<reference evidence="1 2" key="1">
    <citation type="journal article" date="2021" name="Appl. Environ. Microbiol.">
        <title>Genetic linkage and physical mapping for an oyster mushroom Pleurotus cornucopiae and QTL analysis for the trait cap color.</title>
        <authorList>
            <person name="Zhang Y."/>
            <person name="Gao W."/>
            <person name="Sonnenberg A."/>
            <person name="Chen Q."/>
            <person name="Zhang J."/>
            <person name="Huang C."/>
        </authorList>
    </citation>
    <scope>NUCLEOTIDE SEQUENCE [LARGE SCALE GENOMIC DNA]</scope>
    <source>
        <strain evidence="1">CCMSSC00406</strain>
    </source>
</reference>
<gene>
    <name evidence="1" type="ORF">CCMSSC00406_0003431</name>
</gene>
<organism evidence="1 2">
    <name type="scientific">Pleurotus cornucopiae</name>
    <name type="common">Cornucopia mushroom</name>
    <dbReference type="NCBI Taxonomy" id="5321"/>
    <lineage>
        <taxon>Eukaryota</taxon>
        <taxon>Fungi</taxon>
        <taxon>Dikarya</taxon>
        <taxon>Basidiomycota</taxon>
        <taxon>Agaricomycotina</taxon>
        <taxon>Agaricomycetes</taxon>
        <taxon>Agaricomycetidae</taxon>
        <taxon>Agaricales</taxon>
        <taxon>Pleurotineae</taxon>
        <taxon>Pleurotaceae</taxon>
        <taxon>Pleurotus</taxon>
    </lineage>
</organism>
<evidence type="ECO:0000313" key="1">
    <source>
        <dbReference type="EMBL" id="KAG9226896.1"/>
    </source>
</evidence>
<proteinExistence type="predicted"/>
<dbReference type="Proteomes" id="UP000824881">
    <property type="component" value="Unassembled WGS sequence"/>
</dbReference>
<accession>A0ACB7JC51</accession>
<dbReference type="EMBL" id="WQMT02000002">
    <property type="protein sequence ID" value="KAG9226896.1"/>
    <property type="molecule type" value="Genomic_DNA"/>
</dbReference>
<sequence>MTRARIESLLASFPKLVPTNTQHTTVETADVRFVYQPLEDLYILLITNKASNILQDNETLHLFARVVSDMCRGAIDEREISRNAFELLSAFDEIVSFGYREQVNLMQVKSVLEMESHEEKIQEIIARNKEAEAKEELKRRAKQLEMQRREQQRRAAGSSSGGGGYLGGGITGYSPVPQAAPEPIRATPSPSTTQTTTRAPAFRGSGMKLGSKKTKQAELIDALGGEAIATTPLLAEASAPQSPSVSAPPEPKNERGSLPEVEHESIHIAIKEQISLSLLRDGGVESMEIKGDMNLHITDPDVAHLRLTLTPPQADGIPANAIQFKQHPNVAKFAPGQDRVIALKDPSRAFPVNQSLAVLKWRYAGTDESNVPLSINCWPSPSNDGTCEVNIEYELENQKAELYDVVISIPLPAGSYPSVSSHSGSWSLDPDSHSLAWSIPYVSAGESSGSLTFTVGGDDAGAFFPVEVTFVGKGSLAGVGVASVSKIGDDESPSYSQTLQLNFSMADTPVTNVGEAGSLSPSSQTLSPSSDFVELDMSPLSSPPAVSIPLPDGTTMTLNPWSKPSVTILLIGETGVGKTAFLDLLANMCAGRHPEQFVPMHIRDNELGGSVAGSQTKKPMLYEIIAANGIKVRILDTPGLADTRGIEWDKKHKASIASAIREETEVIDSVIILANGTQERLGVATQYALTFNFQRSALLPELCDAKMWTIENPLAQWVKFSNERSNYDEALLEDMQDTLSASYKKALRTINEFFQWHDERITQPVHAINNLYLMTTDIEAAIANVIARITQAEQKRTQLKRFHVQLSEQEQIKRANANYESIFRKPVYEHAVTKDHHTLCVYGGCYKNCHSPCGLKFTLDREELGFGCSAFRDHITHRMGGYACSSCGHSSRDHQHYRANWTLVIKEECSTDKAAKQRFLDAKTAEEKIKILHAKIMEDIATLEMSNHNDGEELSRLCERFGGLALSGSFAGHISSTIHLLEIRQKTMKEEGADEDALRRMDEHIRTFRKKKIVVENSEKRKRSRWGCRELAE</sequence>